<protein>
    <submittedName>
        <fullName evidence="3">Uncharacterized protein</fullName>
    </submittedName>
</protein>
<evidence type="ECO:0000313" key="4">
    <source>
        <dbReference type="Proteomes" id="UP000001399"/>
    </source>
</evidence>
<dbReference type="EMBL" id="CP002292">
    <property type="protein sequence ID" value="ADP70377.1"/>
    <property type="molecule type" value="Genomic_DNA"/>
</dbReference>
<sequence>MKKYVVAIAVACTALFGASVQAAPVSSQASVIQSEVAKADAVVKVQHWRWGSGGFHNRARSHWRWGSRGPGWRGPGWRGPGWGPRPGWGHGPRHSHWRWGSRW</sequence>
<dbReference type="HOGENOM" id="CLU_2424990_0_0_5"/>
<proteinExistence type="predicted"/>
<feature type="compositionally biased region" description="Basic residues" evidence="1">
    <location>
        <begin position="91"/>
        <end position="103"/>
    </location>
</feature>
<keyword evidence="4" id="KW-1185">Reference proteome</keyword>
<evidence type="ECO:0000313" key="3">
    <source>
        <dbReference type="EMBL" id="ADP70377.1"/>
    </source>
</evidence>
<reference evidence="4" key="1">
    <citation type="journal article" date="2011" name="J. Bacteriol.">
        <title>Genome sequences of eight morphologically diverse alphaproteobacteria.</title>
        <authorList>
            <consortium name="US DOE Joint Genome Institute"/>
            <person name="Brown P.J."/>
            <person name="Kysela D.T."/>
            <person name="Buechlein A."/>
            <person name="Hemmerich C."/>
            <person name="Brun Y.V."/>
        </authorList>
    </citation>
    <scope>NUCLEOTIDE SEQUENCE [LARGE SCALE GENOMIC DNA]</scope>
    <source>
        <strain evidence="4">ATCC 17100 / ATH 3.1.1 / DSM 162 / LMG 4299</strain>
    </source>
</reference>
<evidence type="ECO:0000256" key="2">
    <source>
        <dbReference type="SAM" id="SignalP"/>
    </source>
</evidence>
<dbReference type="AlphaFoldDB" id="E3I3N0"/>
<feature type="region of interest" description="Disordered" evidence="1">
    <location>
        <begin position="83"/>
        <end position="103"/>
    </location>
</feature>
<feature type="signal peptide" evidence="2">
    <location>
        <begin position="1"/>
        <end position="22"/>
    </location>
</feature>
<feature type="chain" id="PRO_5003171949" evidence="2">
    <location>
        <begin position="23"/>
        <end position="103"/>
    </location>
</feature>
<gene>
    <name evidence="3" type="ordered locus">Rvan_1106</name>
</gene>
<dbReference type="KEGG" id="rva:Rvan_1106"/>
<evidence type="ECO:0000256" key="1">
    <source>
        <dbReference type="SAM" id="MobiDB-lite"/>
    </source>
</evidence>
<keyword evidence="2" id="KW-0732">Signal</keyword>
<dbReference type="Proteomes" id="UP000001399">
    <property type="component" value="Chromosome"/>
</dbReference>
<name>E3I3N0_RHOVT</name>
<organism evidence="3 4">
    <name type="scientific">Rhodomicrobium vannielii (strain ATCC 17100 / DSM 162 / LMG 4299 / NCIMB 10020 / ATH 3.1.1)</name>
    <dbReference type="NCBI Taxonomy" id="648757"/>
    <lineage>
        <taxon>Bacteria</taxon>
        <taxon>Pseudomonadati</taxon>
        <taxon>Pseudomonadota</taxon>
        <taxon>Alphaproteobacteria</taxon>
        <taxon>Hyphomicrobiales</taxon>
        <taxon>Hyphomicrobiaceae</taxon>
        <taxon>Rhodomicrobium</taxon>
    </lineage>
</organism>
<accession>E3I3N0</accession>